<proteinExistence type="predicted"/>
<dbReference type="Proteomes" id="UP001056588">
    <property type="component" value="Chromosome"/>
</dbReference>
<dbReference type="GO" id="GO:0003677">
    <property type="term" value="F:DNA binding"/>
    <property type="evidence" value="ECO:0007669"/>
    <property type="project" value="InterPro"/>
</dbReference>
<reference evidence="2" key="1">
    <citation type="journal article" date="2017" name="Appl. Environ. Microbiol.">
        <title>Staphylococcus edaphicus sp. nov., isolated in Antarctica, harbours mecC gene and genomic islands with suspected role in adaptation to extreme environment.</title>
        <authorList>
            <person name="Pantucek R."/>
            <person name="Sedlacek I."/>
            <person name="Indrakova A."/>
            <person name="Vrbovska V."/>
            <person name="Maslanova I."/>
            <person name="Kovarovic V."/>
            <person name="Svec P."/>
            <person name="Kralova S."/>
            <person name="Kristofova L."/>
            <person name="Keklakova J."/>
            <person name="Petras P."/>
            <person name="Doskar J."/>
        </authorList>
    </citation>
    <scope>NUCLEOTIDE SEQUENCE</scope>
    <source>
        <strain evidence="2">CCM 8730</strain>
    </source>
</reference>
<reference evidence="3" key="4">
    <citation type="submission" date="2022-03" db="EMBL/GenBank/DDBJ databases">
        <title>Complete Genome Sequence of Staphylococcus edaphicus strain CCM 8731.</title>
        <authorList>
            <person name="Rimmer C.O."/>
            <person name="Thomas J.C."/>
        </authorList>
    </citation>
    <scope>NUCLEOTIDE SEQUENCE</scope>
    <source>
        <strain evidence="3">CCM 8731</strain>
    </source>
</reference>
<dbReference type="OrthoDB" id="2398380at2"/>
<dbReference type="PROSITE" id="PS50943">
    <property type="entry name" value="HTH_CROC1"/>
    <property type="match status" value="1"/>
</dbReference>
<dbReference type="EMBL" id="CP093217">
    <property type="protein sequence ID" value="UQW80923.1"/>
    <property type="molecule type" value="Genomic_DNA"/>
</dbReference>
<reference evidence="2" key="3">
    <citation type="submission" date="2017-10" db="EMBL/GenBank/DDBJ databases">
        <authorList>
            <person name="Vrbovska V."/>
            <person name="Kovarovic V."/>
            <person name="Indrakova A."/>
        </authorList>
    </citation>
    <scope>NUCLEOTIDE SEQUENCE</scope>
    <source>
        <strain evidence="2">CCM 8730</strain>
    </source>
</reference>
<dbReference type="SUPFAM" id="SSF47413">
    <property type="entry name" value="lambda repressor-like DNA-binding domains"/>
    <property type="match status" value="1"/>
</dbReference>
<reference evidence="4" key="2">
    <citation type="submission" date="2017-10" db="EMBL/GenBank/DDBJ databases">
        <title>Staphylococcus edaphicus sp. nov., isolated in Antarctica, harbouring mecC gene and genomic islands essential in adaptation to extreme environment.</title>
        <authorList>
            <person name="Pantucek R."/>
            <person name="Sedlacek I."/>
            <person name="Indrakova A."/>
            <person name="Vrbovska V."/>
            <person name="Maslanova I."/>
            <person name="Kovarovic V."/>
            <person name="Svec P."/>
            <person name="Kralova S."/>
            <person name="Kristofova L."/>
            <person name="Keklakova J."/>
            <person name="Petras P."/>
            <person name="Doskar J."/>
        </authorList>
    </citation>
    <scope>NUCLEOTIDE SEQUENCE [LARGE SCALE GENOMIC DNA]</scope>
    <source>
        <strain evidence="4">CCM 5085</strain>
    </source>
</reference>
<dbReference type="AlphaFoldDB" id="A0A2C6VE73"/>
<evidence type="ECO:0000313" key="4">
    <source>
        <dbReference type="Proteomes" id="UP000223828"/>
    </source>
</evidence>
<evidence type="ECO:0000313" key="5">
    <source>
        <dbReference type="Proteomes" id="UP001056588"/>
    </source>
</evidence>
<dbReference type="RefSeq" id="WP_099091248.1">
    <property type="nucleotide sequence ID" value="NZ_CP093217.1"/>
</dbReference>
<keyword evidence="5" id="KW-1185">Reference proteome</keyword>
<dbReference type="CDD" id="cd00093">
    <property type="entry name" value="HTH_XRE"/>
    <property type="match status" value="1"/>
</dbReference>
<feature type="domain" description="HTH cro/C1-type" evidence="1">
    <location>
        <begin position="4"/>
        <end position="64"/>
    </location>
</feature>
<evidence type="ECO:0000313" key="2">
    <source>
        <dbReference type="EMBL" id="PHK48631.1"/>
    </source>
</evidence>
<dbReference type="Gene3D" id="1.10.260.40">
    <property type="entry name" value="lambda repressor-like DNA-binding domains"/>
    <property type="match status" value="1"/>
</dbReference>
<dbReference type="EMBL" id="MRZN01000028">
    <property type="protein sequence ID" value="PHK48631.1"/>
    <property type="molecule type" value="Genomic_DNA"/>
</dbReference>
<sequence length="66" mass="7794">MKNLMELREKANLSISRLALNLNSSYNTDIRICQIWDWENGYRNISNKYASILADYFNVSEKVFSK</sequence>
<dbReference type="InterPro" id="IPR001387">
    <property type="entry name" value="Cro/C1-type_HTH"/>
</dbReference>
<name>A0A2C6VE73_9STAP</name>
<gene>
    <name evidence="2" type="ORF">BTJ66_12365</name>
    <name evidence="3" type="ORF">MNY58_10075</name>
</gene>
<accession>A0A2C6VE73</accession>
<protein>
    <submittedName>
        <fullName evidence="3">Helix-turn-helix domain-containing protein</fullName>
    </submittedName>
    <submittedName>
        <fullName evidence="2">Transcriptional regulator</fullName>
    </submittedName>
</protein>
<evidence type="ECO:0000259" key="1">
    <source>
        <dbReference type="PROSITE" id="PS50943"/>
    </source>
</evidence>
<dbReference type="InterPro" id="IPR010982">
    <property type="entry name" value="Lambda_DNA-bd_dom_sf"/>
</dbReference>
<organism evidence="2 4">
    <name type="scientific">Staphylococcus edaphicus</name>
    <dbReference type="NCBI Taxonomy" id="1955013"/>
    <lineage>
        <taxon>Bacteria</taxon>
        <taxon>Bacillati</taxon>
        <taxon>Bacillota</taxon>
        <taxon>Bacilli</taxon>
        <taxon>Bacillales</taxon>
        <taxon>Staphylococcaceae</taxon>
        <taxon>Staphylococcus</taxon>
    </lineage>
</organism>
<evidence type="ECO:0000313" key="3">
    <source>
        <dbReference type="EMBL" id="UQW80923.1"/>
    </source>
</evidence>
<dbReference type="Proteomes" id="UP000223828">
    <property type="component" value="Unassembled WGS sequence"/>
</dbReference>